<dbReference type="AlphaFoldDB" id="A0AA38GU66"/>
<keyword evidence="2" id="KW-1185">Reference proteome</keyword>
<evidence type="ECO:0000313" key="2">
    <source>
        <dbReference type="Proteomes" id="UP000824469"/>
    </source>
</evidence>
<evidence type="ECO:0000313" key="1">
    <source>
        <dbReference type="EMBL" id="KAH9327895.1"/>
    </source>
</evidence>
<name>A0AA38GU66_TAXCH</name>
<gene>
    <name evidence="1" type="ORF">KI387_000003</name>
</gene>
<dbReference type="EMBL" id="JAHRHJ020000001">
    <property type="protein sequence ID" value="KAH9327895.1"/>
    <property type="molecule type" value="Genomic_DNA"/>
</dbReference>
<sequence>MGGKDAAGAGVSHVAHLGMLEVYDEGMGCCIFGLPMGEGFLTVLEGRGPKIDGKGEGDE</sequence>
<organism evidence="1 2">
    <name type="scientific">Taxus chinensis</name>
    <name type="common">Chinese yew</name>
    <name type="synonym">Taxus wallichiana var. chinensis</name>
    <dbReference type="NCBI Taxonomy" id="29808"/>
    <lineage>
        <taxon>Eukaryota</taxon>
        <taxon>Viridiplantae</taxon>
        <taxon>Streptophyta</taxon>
        <taxon>Embryophyta</taxon>
        <taxon>Tracheophyta</taxon>
        <taxon>Spermatophyta</taxon>
        <taxon>Pinopsida</taxon>
        <taxon>Pinidae</taxon>
        <taxon>Conifers II</taxon>
        <taxon>Cupressales</taxon>
        <taxon>Taxaceae</taxon>
        <taxon>Taxus</taxon>
    </lineage>
</organism>
<dbReference type="Proteomes" id="UP000824469">
    <property type="component" value="Unassembled WGS sequence"/>
</dbReference>
<accession>A0AA38GU66</accession>
<proteinExistence type="predicted"/>
<protein>
    <submittedName>
        <fullName evidence="1">Uncharacterized protein</fullName>
    </submittedName>
</protein>
<reference evidence="1 2" key="1">
    <citation type="journal article" date="2021" name="Nat. Plants">
        <title>The Taxus genome provides insights into paclitaxel biosynthesis.</title>
        <authorList>
            <person name="Xiong X."/>
            <person name="Gou J."/>
            <person name="Liao Q."/>
            <person name="Li Y."/>
            <person name="Zhou Q."/>
            <person name="Bi G."/>
            <person name="Li C."/>
            <person name="Du R."/>
            <person name="Wang X."/>
            <person name="Sun T."/>
            <person name="Guo L."/>
            <person name="Liang H."/>
            <person name="Lu P."/>
            <person name="Wu Y."/>
            <person name="Zhang Z."/>
            <person name="Ro D.K."/>
            <person name="Shang Y."/>
            <person name="Huang S."/>
            <person name="Yan J."/>
        </authorList>
    </citation>
    <scope>NUCLEOTIDE SEQUENCE [LARGE SCALE GENOMIC DNA]</scope>
    <source>
        <strain evidence="1">Ta-2019</strain>
    </source>
</reference>
<comment type="caution">
    <text evidence="1">The sequence shown here is derived from an EMBL/GenBank/DDBJ whole genome shotgun (WGS) entry which is preliminary data.</text>
</comment>
<feature type="non-terminal residue" evidence="1">
    <location>
        <position position="59"/>
    </location>
</feature>